<dbReference type="InterPro" id="IPR036638">
    <property type="entry name" value="HLH_DNA-bd_sf"/>
</dbReference>
<organism evidence="3 4">
    <name type="scientific">Setomelanomma holmii</name>
    <dbReference type="NCBI Taxonomy" id="210430"/>
    <lineage>
        <taxon>Eukaryota</taxon>
        <taxon>Fungi</taxon>
        <taxon>Dikarya</taxon>
        <taxon>Ascomycota</taxon>
        <taxon>Pezizomycotina</taxon>
        <taxon>Dothideomycetes</taxon>
        <taxon>Pleosporomycetidae</taxon>
        <taxon>Pleosporales</taxon>
        <taxon>Pleosporineae</taxon>
        <taxon>Phaeosphaeriaceae</taxon>
        <taxon>Setomelanomma</taxon>
    </lineage>
</organism>
<feature type="compositionally biased region" description="Polar residues" evidence="1">
    <location>
        <begin position="42"/>
        <end position="54"/>
    </location>
</feature>
<dbReference type="InterPro" id="IPR052099">
    <property type="entry name" value="Regulatory_TF_Diverse"/>
</dbReference>
<dbReference type="SUPFAM" id="SSF47459">
    <property type="entry name" value="HLH, helix-loop-helix DNA-binding domain"/>
    <property type="match status" value="1"/>
</dbReference>
<evidence type="ECO:0000256" key="1">
    <source>
        <dbReference type="SAM" id="MobiDB-lite"/>
    </source>
</evidence>
<gene>
    <name evidence="3" type="ORF">EK21DRAFT_75812</name>
</gene>
<proteinExistence type="predicted"/>
<dbReference type="Proteomes" id="UP000799777">
    <property type="component" value="Unassembled WGS sequence"/>
</dbReference>
<protein>
    <recommendedName>
        <fullName evidence="2">BHLH domain-containing protein</fullName>
    </recommendedName>
</protein>
<dbReference type="PROSITE" id="PS50888">
    <property type="entry name" value="BHLH"/>
    <property type="match status" value="1"/>
</dbReference>
<dbReference type="Gene3D" id="4.10.280.10">
    <property type="entry name" value="Helix-loop-helix DNA-binding domain"/>
    <property type="match status" value="1"/>
</dbReference>
<dbReference type="InterPro" id="IPR011598">
    <property type="entry name" value="bHLH_dom"/>
</dbReference>
<reference evidence="3" key="1">
    <citation type="journal article" date="2020" name="Stud. Mycol.">
        <title>101 Dothideomycetes genomes: a test case for predicting lifestyles and emergence of pathogens.</title>
        <authorList>
            <person name="Haridas S."/>
            <person name="Albert R."/>
            <person name="Binder M."/>
            <person name="Bloem J."/>
            <person name="Labutti K."/>
            <person name="Salamov A."/>
            <person name="Andreopoulos B."/>
            <person name="Baker S."/>
            <person name="Barry K."/>
            <person name="Bills G."/>
            <person name="Bluhm B."/>
            <person name="Cannon C."/>
            <person name="Castanera R."/>
            <person name="Culley D."/>
            <person name="Daum C."/>
            <person name="Ezra D."/>
            <person name="Gonzalez J."/>
            <person name="Henrissat B."/>
            <person name="Kuo A."/>
            <person name="Liang C."/>
            <person name="Lipzen A."/>
            <person name="Lutzoni F."/>
            <person name="Magnuson J."/>
            <person name="Mondo S."/>
            <person name="Nolan M."/>
            <person name="Ohm R."/>
            <person name="Pangilinan J."/>
            <person name="Park H.-J."/>
            <person name="Ramirez L."/>
            <person name="Alfaro M."/>
            <person name="Sun H."/>
            <person name="Tritt A."/>
            <person name="Yoshinaga Y."/>
            <person name="Zwiers L.-H."/>
            <person name="Turgeon B."/>
            <person name="Goodwin S."/>
            <person name="Spatafora J."/>
            <person name="Crous P."/>
            <person name="Grigoriev I."/>
        </authorList>
    </citation>
    <scope>NUCLEOTIDE SEQUENCE</scope>
    <source>
        <strain evidence="3">CBS 110217</strain>
    </source>
</reference>
<evidence type="ECO:0000259" key="2">
    <source>
        <dbReference type="PROSITE" id="PS50888"/>
    </source>
</evidence>
<keyword evidence="4" id="KW-1185">Reference proteome</keyword>
<sequence length="186" mass="20077">MEDACDAFATNERSNSLASRPPPLPTPGYASPEHVLPVTAASPASESISPQSLERGSPISDASHALSEEETKPAPRKRGRPRLNRNNTTNGSSGSSGVRRTTCLAHKQVERKYREGLNMEFERLRRAVPTLSQSIEANIMGAAKPSKGMVLAAAIDYISRVERERDVAVDAIERLGGNVRIGTSEK</sequence>
<comment type="caution">
    <text evidence="3">The sequence shown here is derived from an EMBL/GenBank/DDBJ whole genome shotgun (WGS) entry which is preliminary data.</text>
</comment>
<accession>A0A9P4LGI4</accession>
<evidence type="ECO:0000313" key="3">
    <source>
        <dbReference type="EMBL" id="KAF2025681.1"/>
    </source>
</evidence>
<dbReference type="OrthoDB" id="2133190at2759"/>
<dbReference type="SMART" id="SM00353">
    <property type="entry name" value="HLH"/>
    <property type="match status" value="1"/>
</dbReference>
<feature type="compositionally biased region" description="Low complexity" evidence="1">
    <location>
        <begin position="84"/>
        <end position="102"/>
    </location>
</feature>
<feature type="domain" description="BHLH" evidence="2">
    <location>
        <begin position="101"/>
        <end position="161"/>
    </location>
</feature>
<dbReference type="EMBL" id="ML978259">
    <property type="protein sequence ID" value="KAF2025681.1"/>
    <property type="molecule type" value="Genomic_DNA"/>
</dbReference>
<dbReference type="PANTHER" id="PTHR47336">
    <property type="entry name" value="TRANSCRIPTION FACTOR HMS1-RELATED"/>
    <property type="match status" value="1"/>
</dbReference>
<dbReference type="AlphaFoldDB" id="A0A9P4LGI4"/>
<dbReference type="Pfam" id="PF00010">
    <property type="entry name" value="HLH"/>
    <property type="match status" value="1"/>
</dbReference>
<name>A0A9P4LGI4_9PLEO</name>
<dbReference type="GO" id="GO:0046983">
    <property type="term" value="F:protein dimerization activity"/>
    <property type="evidence" value="ECO:0007669"/>
    <property type="project" value="InterPro"/>
</dbReference>
<feature type="compositionally biased region" description="Basic residues" evidence="1">
    <location>
        <begin position="74"/>
        <end position="83"/>
    </location>
</feature>
<feature type="region of interest" description="Disordered" evidence="1">
    <location>
        <begin position="1"/>
        <end position="102"/>
    </location>
</feature>
<evidence type="ECO:0000313" key="4">
    <source>
        <dbReference type="Proteomes" id="UP000799777"/>
    </source>
</evidence>
<dbReference type="PANTHER" id="PTHR47336:SF2">
    <property type="entry name" value="TRANSCRIPTION FACTOR HMS1-RELATED"/>
    <property type="match status" value="1"/>
</dbReference>